<comment type="caution">
    <text evidence="9">The sequence shown here is derived from an EMBL/GenBank/DDBJ whole genome shotgun (WGS) entry which is preliminary data.</text>
</comment>
<evidence type="ECO:0000313" key="10">
    <source>
        <dbReference type="Proteomes" id="UP000838763"/>
    </source>
</evidence>
<dbReference type="PANTHER" id="PTHR12630">
    <property type="entry name" value="N-LINKED OLIGOSACCHARIDE PROCESSING"/>
    <property type="match status" value="1"/>
</dbReference>
<evidence type="ECO:0000256" key="5">
    <source>
        <dbReference type="SAM" id="Coils"/>
    </source>
</evidence>
<keyword evidence="4" id="KW-1015">Disulfide bond</keyword>
<dbReference type="SUPFAM" id="SSF50911">
    <property type="entry name" value="Mannose 6-phosphate receptor domain"/>
    <property type="match status" value="1"/>
</dbReference>
<dbReference type="PROSITE" id="PS51914">
    <property type="entry name" value="MRH"/>
    <property type="match status" value="1"/>
</dbReference>
<dbReference type="InterPro" id="IPR044865">
    <property type="entry name" value="MRH_dom"/>
</dbReference>
<evidence type="ECO:0000256" key="6">
    <source>
        <dbReference type="SAM" id="MobiDB-lite"/>
    </source>
</evidence>
<evidence type="ECO:0000256" key="1">
    <source>
        <dbReference type="ARBA" id="ARBA00022387"/>
    </source>
</evidence>
<evidence type="ECO:0000256" key="4">
    <source>
        <dbReference type="ARBA" id="ARBA00023157"/>
    </source>
</evidence>
<feature type="domain" description="MRH" evidence="8">
    <location>
        <begin position="340"/>
        <end position="489"/>
    </location>
</feature>
<evidence type="ECO:0000313" key="9">
    <source>
        <dbReference type="EMBL" id="CAI4213391.1"/>
    </source>
</evidence>
<evidence type="ECO:0000256" key="7">
    <source>
        <dbReference type="SAM" id="SignalP"/>
    </source>
</evidence>
<sequence length="502" mass="56179">MHQLLVPVLAVSTFASLGAAGGNVPRGVGPQFVKHYGSKDSFTCITNPSIKIDASKVNDNSCDCPDGSDEPGTAACAKLDSLSPPQPLPGSTTGSTNTTNALPGFWCENKGHIGGYIPFTYVNDGVCDYDLCCDGSEEYSGVGGVKCPNKCAEIGKEYRRIEDERRKAMEKAIAARVELIRQAKQVRRNIETTIANLKNDVAQAERKKIELQAKFDEIERVERRKVVKASSAASGKLGELLEQSRMRVEELRDTLQLVVDQRNELRTKGVKQAVKSWEDYAAKLANEGSQLISDAEVRDVLLEDGELNGVNWKDFEPSEEEADETDIIYNFQAYVPTFVLDLFYKQMDNLRQWLNEEDDLAKDYGPEEIFRALKDKCVSTEAGEYTYELCWFKKTMQKSKKGHGNTNMGDYARIDREFSDEEDRLDGKGLGTGERMVLRYENGQSCWNGPRRRTDVWLACAEKEELWRVSESEKCVYKMEVGTPAACDPQGPAEKGKQKDEL</sequence>
<dbReference type="InterPro" id="IPR009011">
    <property type="entry name" value="Man6P_isomerase_rcpt-bd_dom_sf"/>
</dbReference>
<dbReference type="InterPro" id="IPR036607">
    <property type="entry name" value="PRKCSH"/>
</dbReference>
<dbReference type="Gene3D" id="2.70.130.10">
    <property type="entry name" value="Mannose-6-phosphate receptor binding domain"/>
    <property type="match status" value="1"/>
</dbReference>
<accession>A0A9P1M9J7</accession>
<keyword evidence="10" id="KW-1185">Reference proteome</keyword>
<dbReference type="Pfam" id="PF12999">
    <property type="entry name" value="PRKCSH-like"/>
    <property type="match status" value="2"/>
</dbReference>
<dbReference type="PANTHER" id="PTHR12630:SF1">
    <property type="entry name" value="GLUCOSIDASE 2 SUBUNIT BETA"/>
    <property type="match status" value="1"/>
</dbReference>
<keyword evidence="5" id="KW-0175">Coiled coil</keyword>
<feature type="coiled-coil region" evidence="5">
    <location>
        <begin position="151"/>
        <end position="268"/>
    </location>
</feature>
<name>A0A9P1M9J7_9PEZI</name>
<evidence type="ECO:0000256" key="2">
    <source>
        <dbReference type="ARBA" id="ARBA00022729"/>
    </source>
</evidence>
<dbReference type="AlphaFoldDB" id="A0A9P1M9J7"/>
<proteinExistence type="predicted"/>
<feature type="region of interest" description="Disordered" evidence="6">
    <location>
        <begin position="483"/>
        <end position="502"/>
    </location>
</feature>
<dbReference type="OrthoDB" id="28322at2759"/>
<dbReference type="GO" id="GO:0017177">
    <property type="term" value="C:glucosidase II complex"/>
    <property type="evidence" value="ECO:0007669"/>
    <property type="project" value="TreeGrafter"/>
</dbReference>
<reference evidence="9" key="1">
    <citation type="submission" date="2022-11" db="EMBL/GenBank/DDBJ databases">
        <authorList>
            <person name="Scott C."/>
            <person name="Bruce N."/>
        </authorList>
    </citation>
    <scope>NUCLEOTIDE SEQUENCE</scope>
</reference>
<dbReference type="InterPro" id="IPR039794">
    <property type="entry name" value="Gtb1-like"/>
</dbReference>
<gene>
    <name evidence="9" type="ORF">PPNO1_LOCUS3138</name>
</gene>
<dbReference type="EMBL" id="CALLCH030000008">
    <property type="protein sequence ID" value="CAI4213391.1"/>
    <property type="molecule type" value="Genomic_DNA"/>
</dbReference>
<organism evidence="9 10">
    <name type="scientific">Parascedosporium putredinis</name>
    <dbReference type="NCBI Taxonomy" id="1442378"/>
    <lineage>
        <taxon>Eukaryota</taxon>
        <taxon>Fungi</taxon>
        <taxon>Dikarya</taxon>
        <taxon>Ascomycota</taxon>
        <taxon>Pezizomycotina</taxon>
        <taxon>Sordariomycetes</taxon>
        <taxon>Hypocreomycetidae</taxon>
        <taxon>Microascales</taxon>
        <taxon>Microascaceae</taxon>
        <taxon>Parascedosporium</taxon>
    </lineage>
</organism>
<dbReference type="Pfam" id="PF13015">
    <property type="entry name" value="PRKCSH_1"/>
    <property type="match status" value="1"/>
</dbReference>
<dbReference type="Proteomes" id="UP000838763">
    <property type="component" value="Unassembled WGS sequence"/>
</dbReference>
<feature type="chain" id="PRO_5040118554" description="Glucosidase 2 subunit beta" evidence="7">
    <location>
        <begin position="21"/>
        <end position="502"/>
    </location>
</feature>
<keyword evidence="2 7" id="KW-0732">Signal</keyword>
<dbReference type="CDD" id="cd22249">
    <property type="entry name" value="UDM1_RNF168_RNF169-like"/>
    <property type="match status" value="1"/>
</dbReference>
<protein>
    <recommendedName>
        <fullName evidence="1">Glucosidase 2 subunit beta</fullName>
    </recommendedName>
</protein>
<evidence type="ECO:0000259" key="8">
    <source>
        <dbReference type="PROSITE" id="PS51914"/>
    </source>
</evidence>
<dbReference type="InterPro" id="IPR028146">
    <property type="entry name" value="PRKCSH_N"/>
</dbReference>
<keyword evidence="3" id="KW-0256">Endoplasmic reticulum</keyword>
<dbReference type="GO" id="GO:0006491">
    <property type="term" value="P:N-glycan processing"/>
    <property type="evidence" value="ECO:0007669"/>
    <property type="project" value="TreeGrafter"/>
</dbReference>
<feature type="signal peptide" evidence="7">
    <location>
        <begin position="1"/>
        <end position="20"/>
    </location>
</feature>
<evidence type="ECO:0000256" key="3">
    <source>
        <dbReference type="ARBA" id="ARBA00022824"/>
    </source>
</evidence>